<protein>
    <recommendedName>
        <fullName evidence="12">Chromatin assembly factor 1 subunit p150 C-terminal domain-containing protein</fullName>
    </recommendedName>
</protein>
<evidence type="ECO:0000256" key="7">
    <source>
        <dbReference type="SAM" id="MobiDB-lite"/>
    </source>
</evidence>
<dbReference type="PANTHER" id="PTHR15272:SF0">
    <property type="entry name" value="CHROMATIN ASSEMBLY FACTOR 1 SUBUNIT A"/>
    <property type="match status" value="1"/>
</dbReference>
<feature type="region of interest" description="Disordered" evidence="7">
    <location>
        <begin position="945"/>
        <end position="978"/>
    </location>
</feature>
<feature type="compositionally biased region" description="Polar residues" evidence="7">
    <location>
        <begin position="270"/>
        <end position="283"/>
    </location>
</feature>
<evidence type="ECO:0000256" key="5">
    <source>
        <dbReference type="ARBA" id="ARBA00023204"/>
    </source>
</evidence>
<dbReference type="Pfam" id="PF11600">
    <property type="entry name" value="CAF1A_acidic"/>
    <property type="match status" value="1"/>
</dbReference>
<feature type="compositionally biased region" description="Basic and acidic residues" evidence="7">
    <location>
        <begin position="954"/>
        <end position="971"/>
    </location>
</feature>
<keyword evidence="2" id="KW-0235">DNA replication</keyword>
<dbReference type="GO" id="GO:0006281">
    <property type="term" value="P:DNA repair"/>
    <property type="evidence" value="ECO:0007669"/>
    <property type="project" value="UniProtKB-KW"/>
</dbReference>
<reference evidence="10 11" key="1">
    <citation type="submission" date="2017-12" db="EMBL/GenBank/DDBJ databases">
        <title>Hemimetabolous genomes reveal molecular basis of termite eusociality.</title>
        <authorList>
            <person name="Harrison M.C."/>
            <person name="Jongepier E."/>
            <person name="Robertson H.M."/>
            <person name="Arning N."/>
            <person name="Bitard-Feildel T."/>
            <person name="Chao H."/>
            <person name="Childers C.P."/>
            <person name="Dinh H."/>
            <person name="Doddapaneni H."/>
            <person name="Dugan S."/>
            <person name="Gowin J."/>
            <person name="Greiner C."/>
            <person name="Han Y."/>
            <person name="Hu H."/>
            <person name="Hughes D.S.T."/>
            <person name="Huylmans A.-K."/>
            <person name="Kemena C."/>
            <person name="Kremer L.P.M."/>
            <person name="Lee S.L."/>
            <person name="Lopez-Ezquerra A."/>
            <person name="Mallet L."/>
            <person name="Monroy-Kuhn J.M."/>
            <person name="Moser A."/>
            <person name="Murali S.C."/>
            <person name="Muzny D.M."/>
            <person name="Otani S."/>
            <person name="Piulachs M.-D."/>
            <person name="Poelchau M."/>
            <person name="Qu J."/>
            <person name="Schaub F."/>
            <person name="Wada-Katsumata A."/>
            <person name="Worley K.C."/>
            <person name="Xie Q."/>
            <person name="Ylla G."/>
            <person name="Poulsen M."/>
            <person name="Gibbs R.A."/>
            <person name="Schal C."/>
            <person name="Richards S."/>
            <person name="Belles X."/>
            <person name="Korb J."/>
            <person name="Bornberg-Bauer E."/>
        </authorList>
    </citation>
    <scope>NUCLEOTIDE SEQUENCE [LARGE SCALE GENOMIC DNA]</scope>
    <source>
        <tissue evidence="10">Whole body</tissue>
    </source>
</reference>
<comment type="subcellular location">
    <subcellularLocation>
        <location evidence="1">Nucleus</location>
    </subcellularLocation>
</comment>
<evidence type="ECO:0000256" key="2">
    <source>
        <dbReference type="ARBA" id="ARBA00022705"/>
    </source>
</evidence>
<accession>A0A2J7RSN8</accession>
<dbReference type="Proteomes" id="UP000235965">
    <property type="component" value="Unassembled WGS sequence"/>
</dbReference>
<keyword evidence="4" id="KW-0143">Chaperone</keyword>
<dbReference type="GO" id="GO:0006260">
    <property type="term" value="P:DNA replication"/>
    <property type="evidence" value="ECO:0007669"/>
    <property type="project" value="UniProtKB-KW"/>
</dbReference>
<dbReference type="PANTHER" id="PTHR15272">
    <property type="entry name" value="CHROMATIN ASSEMBLY FACTOR 1 SUBUNIT A CAF-1 SUBUNIT A"/>
    <property type="match status" value="1"/>
</dbReference>
<gene>
    <name evidence="10" type="ORF">B7P43_G06048</name>
</gene>
<evidence type="ECO:0000256" key="3">
    <source>
        <dbReference type="ARBA" id="ARBA00022763"/>
    </source>
</evidence>
<keyword evidence="11" id="KW-1185">Reference proteome</keyword>
<feature type="compositionally biased region" description="Basic and acidic residues" evidence="7">
    <location>
        <begin position="478"/>
        <end position="494"/>
    </location>
</feature>
<organism evidence="10 11">
    <name type="scientific">Cryptotermes secundus</name>
    <dbReference type="NCBI Taxonomy" id="105785"/>
    <lineage>
        <taxon>Eukaryota</taxon>
        <taxon>Metazoa</taxon>
        <taxon>Ecdysozoa</taxon>
        <taxon>Arthropoda</taxon>
        <taxon>Hexapoda</taxon>
        <taxon>Insecta</taxon>
        <taxon>Pterygota</taxon>
        <taxon>Neoptera</taxon>
        <taxon>Polyneoptera</taxon>
        <taxon>Dictyoptera</taxon>
        <taxon>Blattodea</taxon>
        <taxon>Blattoidea</taxon>
        <taxon>Termitoidae</taxon>
        <taxon>Kalotermitidae</taxon>
        <taxon>Cryptotermitinae</taxon>
        <taxon>Cryptotermes</taxon>
    </lineage>
</organism>
<feature type="domain" description="Chromatin assembly factor 1 p150 subunit acidic region" evidence="8">
    <location>
        <begin position="368"/>
        <end position="506"/>
    </location>
</feature>
<feature type="compositionally biased region" description="Basic and acidic residues" evidence="7">
    <location>
        <begin position="256"/>
        <end position="269"/>
    </location>
</feature>
<feature type="compositionally biased region" description="Basic and acidic residues" evidence="7">
    <location>
        <begin position="365"/>
        <end position="466"/>
    </location>
</feature>
<evidence type="ECO:0000313" key="11">
    <source>
        <dbReference type="Proteomes" id="UP000235965"/>
    </source>
</evidence>
<dbReference type="EMBL" id="NEVH01000252">
    <property type="protein sequence ID" value="PNF43848.1"/>
    <property type="molecule type" value="Genomic_DNA"/>
</dbReference>
<comment type="caution">
    <text evidence="10">The sequence shown here is derived from an EMBL/GenBank/DDBJ whole genome shotgun (WGS) entry which is preliminary data.</text>
</comment>
<dbReference type="GO" id="GO:0033186">
    <property type="term" value="C:CAF-1 complex"/>
    <property type="evidence" value="ECO:0007669"/>
    <property type="project" value="TreeGrafter"/>
</dbReference>
<dbReference type="STRING" id="105785.A0A2J7RSN8"/>
<feature type="compositionally biased region" description="Polar residues" evidence="7">
    <location>
        <begin position="910"/>
        <end position="927"/>
    </location>
</feature>
<feature type="compositionally biased region" description="Basic and acidic residues" evidence="7">
    <location>
        <begin position="16"/>
        <end position="27"/>
    </location>
</feature>
<feature type="region of interest" description="Disordered" evidence="7">
    <location>
        <begin position="907"/>
        <end position="927"/>
    </location>
</feature>
<feature type="region of interest" description="Disordered" evidence="7">
    <location>
        <begin position="1"/>
        <end position="30"/>
    </location>
</feature>
<proteinExistence type="predicted"/>
<evidence type="ECO:0000256" key="6">
    <source>
        <dbReference type="ARBA" id="ARBA00023242"/>
    </source>
</evidence>
<evidence type="ECO:0000313" key="10">
    <source>
        <dbReference type="EMBL" id="PNF43848.1"/>
    </source>
</evidence>
<evidence type="ECO:0000259" key="8">
    <source>
        <dbReference type="Pfam" id="PF11600"/>
    </source>
</evidence>
<feature type="compositionally biased region" description="Basic and acidic residues" evidence="7">
    <location>
        <begin position="226"/>
        <end position="235"/>
    </location>
</feature>
<dbReference type="GO" id="GO:0005634">
    <property type="term" value="C:nucleus"/>
    <property type="evidence" value="ECO:0007669"/>
    <property type="project" value="UniProtKB-SubCell"/>
</dbReference>
<dbReference type="InterPro" id="IPR021644">
    <property type="entry name" value="CAF-1_p150_acidic"/>
</dbReference>
<evidence type="ECO:0000256" key="1">
    <source>
        <dbReference type="ARBA" id="ARBA00004123"/>
    </source>
</evidence>
<dbReference type="GO" id="GO:0006334">
    <property type="term" value="P:nucleosome assembly"/>
    <property type="evidence" value="ECO:0007669"/>
    <property type="project" value="TreeGrafter"/>
</dbReference>
<evidence type="ECO:0000259" key="9">
    <source>
        <dbReference type="Pfam" id="PF12253"/>
    </source>
</evidence>
<keyword evidence="3" id="KW-0227">DNA damage</keyword>
<feature type="compositionally biased region" description="Polar residues" evidence="7">
    <location>
        <begin position="200"/>
        <end position="210"/>
    </location>
</feature>
<dbReference type="InParanoid" id="A0A2J7RSN8"/>
<name>A0A2J7RSN8_9NEOP</name>
<feature type="region of interest" description="Disordered" evidence="7">
    <location>
        <begin position="635"/>
        <end position="661"/>
    </location>
</feature>
<keyword evidence="5" id="KW-0234">DNA repair</keyword>
<evidence type="ECO:0008006" key="12">
    <source>
        <dbReference type="Google" id="ProtNLM"/>
    </source>
</evidence>
<dbReference type="AlphaFoldDB" id="A0A2J7RSN8"/>
<feature type="compositionally biased region" description="Polar residues" evidence="7">
    <location>
        <begin position="303"/>
        <end position="332"/>
    </location>
</feature>
<feature type="region of interest" description="Disordered" evidence="7">
    <location>
        <begin position="194"/>
        <end position="494"/>
    </location>
</feature>
<dbReference type="OrthoDB" id="79480at2759"/>
<keyword evidence="6" id="KW-0539">Nucleus</keyword>
<feature type="domain" description="Chromatin assembly factor 1 subunit A dimerization" evidence="9">
    <location>
        <begin position="593"/>
        <end position="662"/>
    </location>
</feature>
<evidence type="ECO:0000256" key="4">
    <source>
        <dbReference type="ARBA" id="ARBA00023186"/>
    </source>
</evidence>
<dbReference type="InterPro" id="IPR022043">
    <property type="entry name" value="CAF1A_DD"/>
</dbReference>
<feature type="compositionally biased region" description="Acidic residues" evidence="7">
    <location>
        <begin position="635"/>
        <end position="645"/>
    </location>
</feature>
<sequence length="1053" mass="118503">MNLNMKTKNVACDEESGARRKDVEVPPRKKLKQARLPFQILSPGVESSSSLHKSNKRKLSDSTDDIKIIKAIRPNNSCQLHETKGNVVSPTFSCVCKQSSDGANKTLSTPCAGKEVIGHANSSVETSKVFETVIISDETESGAVKNSVSLNEVVRKLKSNTSKGKEESYISNKGTADGGVDAKVIVLSDSEDNAEKEDLTVSSCNVTPTEAQDKVSKNEMVGSRQDVAKSPRVTESEQSETENSPVAVKDSVCGSESEKEQLSAEERTANCESDVSKQISPKSIDTKVKYVPPDVKTPKLSPPQCSLSEINSKKNTANIERTPSCSHQNSFCDCNFEACTPDSGSPGSTQKIRKLTPKQLLKQLESAKKKEEKERQRQEREKKKAEEKEEREKKKAEDKEEKLRQKLEKEEQKKKEKEEREEQKRKEREEKEELKKKEKEEKEKKKQVELEIKNEEKRKKEDKRQAEAAAFTSFFLPKKAEPKPSEEPKVKAEENFMPFEVKADMRLAPSTRKKLTEEVKRSLDQCVESQSADQLYLDQIRSKQIIPQTSPCTWALSDFKDDVIILDDDDIPSSVTSNIVESYPPAGQLPHPKLLQFWENRRPPYWGTWRKRSQSIGPRNPFSIDVKFFDYEVDSDDEWEEEEPGESLHGSDDEKESEDEYEVDNEFFVPHGYLSDEENTGQEDEDQSPEMLKIKLKLLELEFEEEMKQKTERLKPRLLGCIWIDSKTSDYAGSQLLKLLSPYQAVYQNGPIVTSASDSATAMGSPESSDWVPSPATPLLKKKKRKFPEAAIPALIKLIHGNVNRCAFLVKEFLAYWDKEQQKSIDGVGEGLAEGNVSASPSHDIFKKSVSNKIKELATWLACPDAGPMNGRTCWYVPSEIRAAHGLPDITLPNTLWDYTFKPKRRESDIQTPTSTPALGSETNPKQLITKFTKKMTEVECRKQFSTAPMAEETPNKRQENGSSPHNDKTQKKLKFSSSSRAFTLSKTGKQHKKKGLVSLPKGQELPKACNNSLMKFMKQQGSRSSGGNRIVPHFLNSDKLDHGGEECIVLSD</sequence>
<dbReference type="Pfam" id="PF12253">
    <property type="entry name" value="CAF1A_dimeriz"/>
    <property type="match status" value="1"/>
</dbReference>